<feature type="transmembrane region" description="Helical" evidence="6">
    <location>
        <begin position="22"/>
        <end position="42"/>
    </location>
</feature>
<dbReference type="GO" id="GO:0005886">
    <property type="term" value="C:plasma membrane"/>
    <property type="evidence" value="ECO:0007669"/>
    <property type="project" value="UniProtKB-SubCell"/>
</dbReference>
<feature type="transmembrane region" description="Helical" evidence="6">
    <location>
        <begin position="128"/>
        <end position="151"/>
    </location>
</feature>
<feature type="transmembrane region" description="Helical" evidence="6">
    <location>
        <begin position="86"/>
        <end position="107"/>
    </location>
</feature>
<dbReference type="Proteomes" id="UP000041247">
    <property type="component" value="Unassembled WGS sequence"/>
</dbReference>
<evidence type="ECO:0000313" key="7">
    <source>
        <dbReference type="EMBL" id="CTP82891.1"/>
    </source>
</evidence>
<feature type="transmembrane region" description="Helical" evidence="6">
    <location>
        <begin position="157"/>
        <end position="178"/>
    </location>
</feature>
<comment type="subcellular location">
    <subcellularLocation>
        <location evidence="1">Cell membrane</location>
        <topology evidence="1">Multi-pass membrane protein</topology>
    </subcellularLocation>
</comment>
<dbReference type="InterPro" id="IPR022791">
    <property type="entry name" value="L-PG_synthase/AglD"/>
</dbReference>
<feature type="transmembrane region" description="Helical" evidence="6">
    <location>
        <begin position="54"/>
        <end position="74"/>
    </location>
</feature>
<protein>
    <submittedName>
        <fullName evidence="7">Integral membrane protein</fullName>
    </submittedName>
</protein>
<keyword evidence="4 6" id="KW-1133">Transmembrane helix</keyword>
<keyword evidence="2" id="KW-1003">Cell membrane</keyword>
<evidence type="ECO:0000256" key="4">
    <source>
        <dbReference type="ARBA" id="ARBA00022989"/>
    </source>
</evidence>
<feature type="transmembrane region" description="Helical" evidence="6">
    <location>
        <begin position="223"/>
        <end position="244"/>
    </location>
</feature>
<feature type="transmembrane region" description="Helical" evidence="6">
    <location>
        <begin position="251"/>
        <end position="274"/>
    </location>
</feature>
<evidence type="ECO:0000256" key="6">
    <source>
        <dbReference type="SAM" id="Phobius"/>
    </source>
</evidence>
<dbReference type="PANTHER" id="PTHR39087:SF2">
    <property type="entry name" value="UPF0104 MEMBRANE PROTEIN MJ1595"/>
    <property type="match status" value="1"/>
</dbReference>
<name>A0A0K2ZCC2_9XANT</name>
<evidence type="ECO:0000256" key="2">
    <source>
        <dbReference type="ARBA" id="ARBA00022475"/>
    </source>
</evidence>
<evidence type="ECO:0000313" key="8">
    <source>
        <dbReference type="Proteomes" id="UP000041247"/>
    </source>
</evidence>
<dbReference type="AlphaFoldDB" id="A0A0K2ZCC2"/>
<proteinExistence type="predicted"/>
<keyword evidence="5 6" id="KW-0472">Membrane</keyword>
<dbReference type="PANTHER" id="PTHR39087">
    <property type="entry name" value="UPF0104 MEMBRANE PROTEIN MJ1595"/>
    <property type="match status" value="1"/>
</dbReference>
<dbReference type="RefSeq" id="WP_053839590.1">
    <property type="nucleotide sequence ID" value="NZ_CP076250.1"/>
</dbReference>
<evidence type="ECO:0000256" key="1">
    <source>
        <dbReference type="ARBA" id="ARBA00004651"/>
    </source>
</evidence>
<dbReference type="Pfam" id="PF03706">
    <property type="entry name" value="LPG_synthase_TM"/>
    <property type="match status" value="1"/>
</dbReference>
<dbReference type="EMBL" id="CXOK01000001">
    <property type="protein sequence ID" value="CTP82891.1"/>
    <property type="molecule type" value="Genomic_DNA"/>
</dbReference>
<reference evidence="7 8" key="1">
    <citation type="submission" date="2015-07" db="EMBL/GenBank/DDBJ databases">
        <authorList>
            <person name="Noorani M."/>
        </authorList>
    </citation>
    <scope>NUCLEOTIDE SEQUENCE [LARGE SCALE GENOMIC DNA]</scope>
    <source>
        <strain evidence="7">LMG728</strain>
    </source>
</reference>
<feature type="transmembrane region" description="Helical" evidence="6">
    <location>
        <begin position="294"/>
        <end position="318"/>
    </location>
</feature>
<sequence>MTSLPPSGADGMPMPRRRRMDHLAGFVLLLCAGYVATLFWVDRGNGTFSRLSEVGQLMALATLPVSASYLFRYWRWRWLLQRYGHPVPFGAGLAGYLAGFALTATPGKAGELLRIRYFARIGVPARRTIAVFVFERASDLLVILALSLLAAPVFPTLGVLAAVVLGFVGLLFGAAAWPPLLDRLTALLRWMPGRWLRRLAQFALAAALELRGCLGARQFGQSMVAGVLAWGLTSAVFVGLCLGMGLQLDPIVAFGIYPLAMLVGALSFVPGGVGTTELAIVLMLDRLGIATADAIAVAVAARLVTLWYAIVVGALAMIRAELLPRDKAV</sequence>
<evidence type="ECO:0000256" key="3">
    <source>
        <dbReference type="ARBA" id="ARBA00022692"/>
    </source>
</evidence>
<gene>
    <name evidence="7" type="ORF">XTPLMG728_0046</name>
</gene>
<organism evidence="7 8">
    <name type="scientific">Xanthomonas graminis pv. poae</name>
    <dbReference type="NCBI Taxonomy" id="227946"/>
    <lineage>
        <taxon>Bacteria</taxon>
        <taxon>Pseudomonadati</taxon>
        <taxon>Pseudomonadota</taxon>
        <taxon>Gammaproteobacteria</taxon>
        <taxon>Lysobacterales</taxon>
        <taxon>Lysobacteraceae</taxon>
        <taxon>Xanthomonas</taxon>
        <taxon>Xanthomonas translucens group</taxon>
        <taxon>Xanthomonas graminis</taxon>
    </lineage>
</organism>
<keyword evidence="3 6" id="KW-0812">Transmembrane</keyword>
<accession>A0A0K2ZCC2</accession>
<evidence type="ECO:0000256" key="5">
    <source>
        <dbReference type="ARBA" id="ARBA00023136"/>
    </source>
</evidence>